<dbReference type="OrthoDB" id="303107at2759"/>
<dbReference type="InterPro" id="IPR013087">
    <property type="entry name" value="Znf_C2H2_type"/>
</dbReference>
<evidence type="ECO:0000313" key="6">
    <source>
        <dbReference type="Proteomes" id="UP000235371"/>
    </source>
</evidence>
<feature type="coiled-coil region" evidence="2">
    <location>
        <begin position="213"/>
        <end position="283"/>
    </location>
</feature>
<dbReference type="PROSITE" id="PS50157">
    <property type="entry name" value="ZINC_FINGER_C2H2_2"/>
    <property type="match status" value="2"/>
</dbReference>
<dbReference type="Proteomes" id="UP000235371">
    <property type="component" value="Unassembled WGS sequence"/>
</dbReference>
<keyword evidence="1" id="KW-0479">Metal-binding</keyword>
<organism evidence="5 6">
    <name type="scientific">Hyaloscypha bicolor E</name>
    <dbReference type="NCBI Taxonomy" id="1095630"/>
    <lineage>
        <taxon>Eukaryota</taxon>
        <taxon>Fungi</taxon>
        <taxon>Dikarya</taxon>
        <taxon>Ascomycota</taxon>
        <taxon>Pezizomycotina</taxon>
        <taxon>Leotiomycetes</taxon>
        <taxon>Helotiales</taxon>
        <taxon>Hyaloscyphaceae</taxon>
        <taxon>Hyaloscypha</taxon>
        <taxon>Hyaloscypha bicolor</taxon>
    </lineage>
</organism>
<feature type="region of interest" description="Disordered" evidence="3">
    <location>
        <begin position="146"/>
        <end position="166"/>
    </location>
</feature>
<evidence type="ECO:0000256" key="3">
    <source>
        <dbReference type="SAM" id="MobiDB-lite"/>
    </source>
</evidence>
<feature type="region of interest" description="Disordered" evidence="3">
    <location>
        <begin position="515"/>
        <end position="549"/>
    </location>
</feature>
<feature type="domain" description="C2H2-type" evidence="4">
    <location>
        <begin position="678"/>
        <end position="705"/>
    </location>
</feature>
<feature type="region of interest" description="Disordered" evidence="3">
    <location>
        <begin position="724"/>
        <end position="775"/>
    </location>
</feature>
<dbReference type="STRING" id="1095630.A0A2J6T8Z2"/>
<dbReference type="EMBL" id="KZ613816">
    <property type="protein sequence ID" value="PMD59413.1"/>
    <property type="molecule type" value="Genomic_DNA"/>
</dbReference>
<dbReference type="AlphaFoldDB" id="A0A2J6T8Z2"/>
<sequence length="966" mass="107754">MASNKVFKDADLVATLAWLDFCRRNGLDFWETVPAHLTEARTQRDDDECMFTSTQVKNKFVSILRRSSKAYSSEEILSNGSTYFEDFLSNTIRQAIQKELGCYEALRAQTLHQHSGQLGRTGLPRRAKTRSAGVCSKNLTNADLSGDTVLPPTLTASERPARPEHMSMTRPNISAAALNFSTFPTSLRPAESTLDQRFREDITRRDIEISNIREQWQQEVDEFSQQLARYAQTEIELRAQIKHLQMAQEASRLTGRATLENKLSEMNDNIWSLTKKVQEMQKLTNFTVKDPQQAISGINSEVQNTMDFVSSEMESILNGNDSTILFDVPFIASNSDLGALVRCISNNRVPIDQETAWLKKYILKSSSPGMVARALIAAALREWVFATPFPNFLPVPCPLLRATREAVMTQNNWKGLHNLDLAAHLKLIDSSHFQENTIPRKARELAARLSKVLAGLFTRPDNESEGEIFNSWRRDNVVWETRGFHFVGIFEAVLRLKASTVTTDQQYEFVVYPPGTSHTRETEKQPQTAQLGRRNISIGDPGNDNRPSWRHASIHCYPTKAVCPQDPLVDALVDSNNFITRTAQERAELCTHTSYITASKTESINFVPQPTLETSQQQTQRGSRTELPHVQRAYEGMLPIAMPTVRNPNDECYLEVGEDEHGTIHTAKGVKRGKLEDWRCVICSRSFSRQANLARHQVSNACPRCKECKAYFPSNKELSEHRNRCDNLKPSKDATSTGLLKSTKQSPPVRMTHQNATNFSRPTEKSKPKRGLTPSTTTLPYACEICDKRFSTQRDCNIHKGKKHKQRPDPKSLELSDCCSAPGLKQGQVSISDEATHGRLSSDCTGSPSIIVLAHGASGGQSNVTDEQNSHEPLPGTPSGVPDRLTTSNLPSKRPRSMSPGRETRRVKTTVQSSDGRHQEAEDEPPCQSPCVEDELRGTGSADLEPVAGSVPSSSNDAEEGESSST</sequence>
<dbReference type="InParanoid" id="A0A2J6T8Z2"/>
<feature type="domain" description="C2H2-type" evidence="4">
    <location>
        <begin position="781"/>
        <end position="808"/>
    </location>
</feature>
<evidence type="ECO:0000259" key="4">
    <source>
        <dbReference type="PROSITE" id="PS50157"/>
    </source>
</evidence>
<feature type="compositionally biased region" description="Acidic residues" evidence="3">
    <location>
        <begin position="957"/>
        <end position="966"/>
    </location>
</feature>
<keyword evidence="1" id="KW-0862">Zinc</keyword>
<dbReference type="PROSITE" id="PS00028">
    <property type="entry name" value="ZINC_FINGER_C2H2_1"/>
    <property type="match status" value="1"/>
</dbReference>
<keyword evidence="2" id="KW-0175">Coiled coil</keyword>
<feature type="region of interest" description="Disordered" evidence="3">
    <location>
        <begin position="797"/>
        <end position="818"/>
    </location>
</feature>
<dbReference type="RefSeq" id="XP_024736317.1">
    <property type="nucleotide sequence ID" value="XM_024886886.1"/>
</dbReference>
<accession>A0A2J6T8Z2</accession>
<evidence type="ECO:0000256" key="2">
    <source>
        <dbReference type="SAM" id="Coils"/>
    </source>
</evidence>
<dbReference type="Pfam" id="PF13912">
    <property type="entry name" value="zf-C2H2_6"/>
    <property type="match status" value="1"/>
</dbReference>
<evidence type="ECO:0000256" key="1">
    <source>
        <dbReference type="PROSITE-ProRule" id="PRU00042"/>
    </source>
</evidence>
<proteinExistence type="predicted"/>
<dbReference type="Gene3D" id="3.30.160.60">
    <property type="entry name" value="Classic Zinc Finger"/>
    <property type="match status" value="1"/>
</dbReference>
<keyword evidence="1" id="KW-0863">Zinc-finger</keyword>
<dbReference type="GeneID" id="36594963"/>
<dbReference type="SMART" id="SM00355">
    <property type="entry name" value="ZnF_C2H2"/>
    <property type="match status" value="3"/>
</dbReference>
<feature type="region of interest" description="Disordered" evidence="3">
    <location>
        <begin position="859"/>
        <end position="966"/>
    </location>
</feature>
<evidence type="ECO:0000313" key="5">
    <source>
        <dbReference type="EMBL" id="PMD59413.1"/>
    </source>
</evidence>
<reference evidence="5 6" key="1">
    <citation type="submission" date="2016-04" db="EMBL/GenBank/DDBJ databases">
        <title>A degradative enzymes factory behind the ericoid mycorrhizal symbiosis.</title>
        <authorList>
            <consortium name="DOE Joint Genome Institute"/>
            <person name="Martino E."/>
            <person name="Morin E."/>
            <person name="Grelet G."/>
            <person name="Kuo A."/>
            <person name="Kohler A."/>
            <person name="Daghino S."/>
            <person name="Barry K."/>
            <person name="Choi C."/>
            <person name="Cichocki N."/>
            <person name="Clum A."/>
            <person name="Copeland A."/>
            <person name="Hainaut M."/>
            <person name="Haridas S."/>
            <person name="Labutti K."/>
            <person name="Lindquist E."/>
            <person name="Lipzen A."/>
            <person name="Khouja H.-R."/>
            <person name="Murat C."/>
            <person name="Ohm R."/>
            <person name="Olson A."/>
            <person name="Spatafora J."/>
            <person name="Veneault-Fourrey C."/>
            <person name="Henrissat B."/>
            <person name="Grigoriev I."/>
            <person name="Martin F."/>
            <person name="Perotto S."/>
        </authorList>
    </citation>
    <scope>NUCLEOTIDE SEQUENCE [LARGE SCALE GENOMIC DNA]</scope>
    <source>
        <strain evidence="5 6">E</strain>
    </source>
</reference>
<name>A0A2J6T8Z2_9HELO</name>
<dbReference type="Pfam" id="PF00096">
    <property type="entry name" value="zf-C2H2"/>
    <property type="match status" value="1"/>
</dbReference>
<dbReference type="GO" id="GO:0008270">
    <property type="term" value="F:zinc ion binding"/>
    <property type="evidence" value="ECO:0007669"/>
    <property type="project" value="UniProtKB-KW"/>
</dbReference>
<protein>
    <recommendedName>
        <fullName evidence="4">C2H2-type domain-containing protein</fullName>
    </recommendedName>
</protein>
<keyword evidence="6" id="KW-1185">Reference proteome</keyword>
<gene>
    <name evidence="5" type="ORF">K444DRAFT_663831</name>
</gene>
<feature type="compositionally biased region" description="Polar residues" evidence="3">
    <location>
        <begin position="733"/>
        <end position="761"/>
    </location>
</feature>